<gene>
    <name evidence="1" type="ORF">MENT_LOCUS14568</name>
</gene>
<reference evidence="1 2" key="1">
    <citation type="submission" date="2020-08" db="EMBL/GenBank/DDBJ databases">
        <authorList>
            <person name="Koutsovoulos G."/>
            <person name="Danchin GJ E."/>
        </authorList>
    </citation>
    <scope>NUCLEOTIDE SEQUENCE [LARGE SCALE GENOMIC DNA]</scope>
</reference>
<sequence length="321" mass="37778">MLLPIEVQFDVLKCLNFNQLFSIKQINFYSLNLINEHENGLARMKFSLLEINNYDLINFQERGYKIIAPESSVSEFILNDQLLEKWKAAIAKSIPLYLHNFEDSEDAEFRIRLDRPYYLLKLPNIPKNIEEMLIIRSGLKQLFKSTFKEGRFYCTIINPEIINLLFDNDKTISPQFNIQEPCVFFKNNCDNFLKFTLNHLSKSTYLFLNVCNLEEYTAILFNILKNEGNKFHLVSITCSELARMHDLIIEYIATSENCSKMVPIIMINYFPYPKCRLNKSAEKVEIDKESKIIKYEIANIHNPKVRFSIKNVNGFTYIQKI</sequence>
<dbReference type="OrthoDB" id="5281164at2759"/>
<name>A0A6V7UN25_MELEN</name>
<dbReference type="AlphaFoldDB" id="A0A6V7UN25"/>
<evidence type="ECO:0000313" key="1">
    <source>
        <dbReference type="EMBL" id="CAD2160973.1"/>
    </source>
</evidence>
<organism evidence="1 2">
    <name type="scientific">Meloidogyne enterolobii</name>
    <name type="common">Root-knot nematode worm</name>
    <name type="synonym">Meloidogyne mayaguensis</name>
    <dbReference type="NCBI Taxonomy" id="390850"/>
    <lineage>
        <taxon>Eukaryota</taxon>
        <taxon>Metazoa</taxon>
        <taxon>Ecdysozoa</taxon>
        <taxon>Nematoda</taxon>
        <taxon>Chromadorea</taxon>
        <taxon>Rhabditida</taxon>
        <taxon>Tylenchina</taxon>
        <taxon>Tylenchomorpha</taxon>
        <taxon>Tylenchoidea</taxon>
        <taxon>Meloidogynidae</taxon>
        <taxon>Meloidogyninae</taxon>
        <taxon>Meloidogyne</taxon>
    </lineage>
</organism>
<protein>
    <submittedName>
        <fullName evidence="1">Uncharacterized protein</fullName>
    </submittedName>
</protein>
<proteinExistence type="predicted"/>
<dbReference type="Proteomes" id="UP000580250">
    <property type="component" value="Unassembled WGS sequence"/>
</dbReference>
<dbReference type="EMBL" id="CAJEWN010000082">
    <property type="protein sequence ID" value="CAD2160973.1"/>
    <property type="molecule type" value="Genomic_DNA"/>
</dbReference>
<evidence type="ECO:0000313" key="2">
    <source>
        <dbReference type="Proteomes" id="UP000580250"/>
    </source>
</evidence>
<comment type="caution">
    <text evidence="1">The sequence shown here is derived from an EMBL/GenBank/DDBJ whole genome shotgun (WGS) entry which is preliminary data.</text>
</comment>
<accession>A0A6V7UN25</accession>